<dbReference type="PANTHER" id="PTHR43140:SF1">
    <property type="entry name" value="TYPE I RESTRICTION ENZYME ECOKI SPECIFICITY SUBUNIT"/>
    <property type="match status" value="1"/>
</dbReference>
<keyword evidence="7" id="KW-1185">Reference proteome</keyword>
<dbReference type="Pfam" id="PF01420">
    <property type="entry name" value="Methylase_S"/>
    <property type="match status" value="2"/>
</dbReference>
<keyword evidence="3" id="KW-0238">DNA-binding</keyword>
<dbReference type="InterPro" id="IPR051212">
    <property type="entry name" value="Type-I_RE_S_subunit"/>
</dbReference>
<comment type="subunit">
    <text evidence="4">The methyltransferase is composed of M and S polypeptides.</text>
</comment>
<name>A0ABX4H587_9BACT</name>
<evidence type="ECO:0000256" key="2">
    <source>
        <dbReference type="ARBA" id="ARBA00022747"/>
    </source>
</evidence>
<dbReference type="SUPFAM" id="SSF116734">
    <property type="entry name" value="DNA methylase specificity domain"/>
    <property type="match status" value="2"/>
</dbReference>
<feature type="domain" description="Type I restriction modification DNA specificity" evidence="5">
    <location>
        <begin position="72"/>
        <end position="232"/>
    </location>
</feature>
<dbReference type="InterPro" id="IPR044946">
    <property type="entry name" value="Restrct_endonuc_typeI_TRD_sf"/>
</dbReference>
<evidence type="ECO:0000256" key="4">
    <source>
        <dbReference type="ARBA" id="ARBA00038652"/>
    </source>
</evidence>
<evidence type="ECO:0000256" key="1">
    <source>
        <dbReference type="ARBA" id="ARBA00010923"/>
    </source>
</evidence>
<keyword evidence="2" id="KW-0680">Restriction system</keyword>
<comment type="caution">
    <text evidence="6">The sequence shown here is derived from an EMBL/GenBank/DDBJ whole genome shotgun (WGS) entry which is preliminary data.</text>
</comment>
<evidence type="ECO:0000313" key="6">
    <source>
        <dbReference type="EMBL" id="PAF55054.1"/>
    </source>
</evidence>
<dbReference type="CDD" id="cd17274">
    <property type="entry name" value="RMtype1_S_Eco540ANI-TRD1-CR1_like"/>
    <property type="match status" value="1"/>
</dbReference>
<sequence length="250" mass="29886">MRNLDYKITASNYQSHWEAYSQIEIPLPSLEIQNKIVSILDEFSRLEARNKQYNYYLHHLLNFEGEKSDNTEWIKLDDLIDYIQPTKFIVKSDEYKNQYETPVLTAGKTFVLGYTNEKEGIYNASKENPVIIFDDFTTSMHWVDFDFKIKSSAMKILVSKNNKNNFRYIYYAMKVIDYEISKSDHQRHWISKYSQIEIPVPSLEEQNRIVNILDKFSKLTSDINEGLPAEIKMRRQQYEYYREKLLTFSQ</sequence>
<dbReference type="Gene3D" id="3.90.220.20">
    <property type="entry name" value="DNA methylase specificity domains"/>
    <property type="match status" value="2"/>
</dbReference>
<organism evidence="6 7">
    <name type="scientific">Mycoplasmopsis agassizii</name>
    <dbReference type="NCBI Taxonomy" id="33922"/>
    <lineage>
        <taxon>Bacteria</taxon>
        <taxon>Bacillati</taxon>
        <taxon>Mycoplasmatota</taxon>
        <taxon>Mycoplasmoidales</taxon>
        <taxon>Metamycoplasmataceae</taxon>
        <taxon>Mycoplasmopsis</taxon>
    </lineage>
</organism>
<feature type="domain" description="Type I restriction modification DNA specificity" evidence="5">
    <location>
        <begin position="21"/>
        <end position="48"/>
    </location>
</feature>
<evidence type="ECO:0000259" key="5">
    <source>
        <dbReference type="Pfam" id="PF01420"/>
    </source>
</evidence>
<gene>
    <name evidence="6" type="ORF">CJF60_03555</name>
</gene>
<dbReference type="Proteomes" id="UP000217033">
    <property type="component" value="Unassembled WGS sequence"/>
</dbReference>
<accession>A0ABX4H587</accession>
<protein>
    <recommendedName>
        <fullName evidence="5">Type I restriction modification DNA specificity domain-containing protein</fullName>
    </recommendedName>
</protein>
<reference evidence="6" key="1">
    <citation type="submission" date="2017-08" db="EMBL/GenBank/DDBJ databases">
        <authorList>
            <person name="Alvarez-Ponce D."/>
            <person name="Weitzman C.L."/>
            <person name="Tillett R.L."/>
            <person name="Sandmeier F.C."/>
            <person name="Tracy C.R."/>
        </authorList>
    </citation>
    <scope>NUCLEOTIDE SEQUENCE [LARGE SCALE GENOMIC DNA]</scope>
    <source>
        <strain evidence="6">PS6</strain>
    </source>
</reference>
<dbReference type="PANTHER" id="PTHR43140">
    <property type="entry name" value="TYPE-1 RESTRICTION ENZYME ECOKI SPECIFICITY PROTEIN"/>
    <property type="match status" value="1"/>
</dbReference>
<dbReference type="InterPro" id="IPR000055">
    <property type="entry name" value="Restrct_endonuc_typeI_TRD"/>
</dbReference>
<comment type="similarity">
    <text evidence="1">Belongs to the type-I restriction system S methylase family.</text>
</comment>
<dbReference type="EMBL" id="NQMN01000002">
    <property type="protein sequence ID" value="PAF55054.1"/>
    <property type="molecule type" value="Genomic_DNA"/>
</dbReference>
<evidence type="ECO:0000313" key="7">
    <source>
        <dbReference type="Proteomes" id="UP000217033"/>
    </source>
</evidence>
<evidence type="ECO:0000256" key="3">
    <source>
        <dbReference type="ARBA" id="ARBA00023125"/>
    </source>
</evidence>
<proteinExistence type="inferred from homology"/>